<keyword evidence="4" id="KW-1185">Reference proteome</keyword>
<protein>
    <submittedName>
        <fullName evidence="3">SRPBCC domain-containing protein</fullName>
    </submittedName>
</protein>
<organism evidence="3 4">
    <name type="scientific">Paenibacillus chartarius</name>
    <dbReference type="NCBI Taxonomy" id="747481"/>
    <lineage>
        <taxon>Bacteria</taxon>
        <taxon>Bacillati</taxon>
        <taxon>Bacillota</taxon>
        <taxon>Bacilli</taxon>
        <taxon>Bacillales</taxon>
        <taxon>Paenibacillaceae</taxon>
        <taxon>Paenibacillus</taxon>
    </lineage>
</organism>
<dbReference type="InterPro" id="IPR023393">
    <property type="entry name" value="START-like_dom_sf"/>
</dbReference>
<dbReference type="CDD" id="cd07814">
    <property type="entry name" value="SRPBCC_CalC_Aha1-like"/>
    <property type="match status" value="1"/>
</dbReference>
<name>A0ABV6DLL3_9BACL</name>
<evidence type="ECO:0000256" key="1">
    <source>
        <dbReference type="ARBA" id="ARBA00006817"/>
    </source>
</evidence>
<dbReference type="Proteomes" id="UP001589776">
    <property type="component" value="Unassembled WGS sequence"/>
</dbReference>
<proteinExistence type="inferred from homology"/>
<gene>
    <name evidence="3" type="ORF">ACFFK0_13930</name>
</gene>
<feature type="domain" description="Activator of Hsp90 ATPase homologue 1/2-like C-terminal" evidence="2">
    <location>
        <begin position="6"/>
        <end position="124"/>
    </location>
</feature>
<dbReference type="SUPFAM" id="SSF55961">
    <property type="entry name" value="Bet v1-like"/>
    <property type="match status" value="1"/>
</dbReference>
<evidence type="ECO:0000259" key="2">
    <source>
        <dbReference type="Pfam" id="PF08327"/>
    </source>
</evidence>
<comment type="similarity">
    <text evidence="1">Belongs to the AHA1 family.</text>
</comment>
<evidence type="ECO:0000313" key="3">
    <source>
        <dbReference type="EMBL" id="MFC0213539.1"/>
    </source>
</evidence>
<comment type="caution">
    <text evidence="3">The sequence shown here is derived from an EMBL/GenBank/DDBJ whole genome shotgun (WGS) entry which is preliminary data.</text>
</comment>
<evidence type="ECO:0000313" key="4">
    <source>
        <dbReference type="Proteomes" id="UP001589776"/>
    </source>
</evidence>
<dbReference type="InterPro" id="IPR013538">
    <property type="entry name" value="ASHA1/2-like_C"/>
</dbReference>
<sequence length="144" mass="16079">MDRIGRVAQWFTHAAEIEPRVGGKYEVYFNPADKDTMSTKGCKVLKIEIPKVLVFDLKDPDQFAELMNQPNELTVVEVTFTAHGKNTKVSLKHNGWKDSEGWSAAKQWHIHAWDDVLSSLKSKLESDTNGDVLYVGVSGGQTAC</sequence>
<accession>A0ABV6DLL3</accession>
<reference evidence="3 4" key="1">
    <citation type="submission" date="2024-09" db="EMBL/GenBank/DDBJ databases">
        <authorList>
            <person name="Sun Q."/>
            <person name="Mori K."/>
        </authorList>
    </citation>
    <scope>NUCLEOTIDE SEQUENCE [LARGE SCALE GENOMIC DNA]</scope>
    <source>
        <strain evidence="3 4">CCM 7759</strain>
    </source>
</reference>
<dbReference type="EMBL" id="JBHLWN010000054">
    <property type="protein sequence ID" value="MFC0213539.1"/>
    <property type="molecule type" value="Genomic_DNA"/>
</dbReference>
<dbReference type="Gene3D" id="3.30.530.20">
    <property type="match status" value="1"/>
</dbReference>
<dbReference type="RefSeq" id="WP_225312755.1">
    <property type="nucleotide sequence ID" value="NZ_JBHLWN010000054.1"/>
</dbReference>
<dbReference type="Pfam" id="PF08327">
    <property type="entry name" value="AHSA1"/>
    <property type="match status" value="1"/>
</dbReference>